<evidence type="ECO:0000313" key="3">
    <source>
        <dbReference type="Proteomes" id="UP001139103"/>
    </source>
</evidence>
<dbReference type="Proteomes" id="UP001139103">
    <property type="component" value="Unassembled WGS sequence"/>
</dbReference>
<dbReference type="PANTHER" id="PTHR34512">
    <property type="entry name" value="CELL SURFACE PROTEIN"/>
    <property type="match status" value="1"/>
</dbReference>
<proteinExistence type="predicted"/>
<dbReference type="InterPro" id="IPR011047">
    <property type="entry name" value="Quinoprotein_ADH-like_sf"/>
</dbReference>
<dbReference type="EMBL" id="JAJKFT010000002">
    <property type="protein sequence ID" value="MCC9626978.1"/>
    <property type="molecule type" value="Genomic_DNA"/>
</dbReference>
<comment type="caution">
    <text evidence="2">The sequence shown here is derived from an EMBL/GenBank/DDBJ whole genome shotgun (WGS) entry which is preliminary data.</text>
</comment>
<dbReference type="InterPro" id="IPR002372">
    <property type="entry name" value="PQQ_rpt_dom"/>
</dbReference>
<dbReference type="RefSeq" id="WP_230214543.1">
    <property type="nucleotide sequence ID" value="NZ_JAJKFT010000002.1"/>
</dbReference>
<protein>
    <submittedName>
        <fullName evidence="2">PQQ-binding-like beta-propeller repeat protein</fullName>
    </submittedName>
</protein>
<dbReference type="SUPFAM" id="SSF50998">
    <property type="entry name" value="Quinoprotein alcohol dehydrogenase-like"/>
    <property type="match status" value="1"/>
</dbReference>
<dbReference type="Pfam" id="PF13360">
    <property type="entry name" value="PQQ_2"/>
    <property type="match status" value="1"/>
</dbReference>
<dbReference type="Gene3D" id="2.130.10.10">
    <property type="entry name" value="YVTN repeat-like/Quinoprotein amine dehydrogenase"/>
    <property type="match status" value="1"/>
</dbReference>
<sequence length="363" mass="39310">MSAEPQQIWKADLASDGLGGIAANEKYVLVSYRDFDDFQDVYQCFDAATGKSLWMLEYLAIGALDYGQSSRTTPNLVGEVAILLGAMGDLHCVKLADGAVVWKTNLRSQFSVAAELPWGYCGSPLVIGDKVIVQAGGAEASLVAFNLGDGSVAWSSPGAAPSYGSLIVAQLGGKRQIVGHDVDSLGGWDAETGRRLWKLKPPLDGDFNVPTPLVVDDKLLIVTENNGARLFAFNADGAIQPTPVLENQKLTPDMSSPVVVGHKVFCVDKFLYCLDLKNNLNETYRQRDAALGDYGAIIADQDRLLVIGNGDLLLVDAKADKFTLLSRQKFSQEKTEIFSHPALVGDRLYLRDEATIYCWSLAN</sequence>
<evidence type="ECO:0000313" key="2">
    <source>
        <dbReference type="EMBL" id="MCC9626978.1"/>
    </source>
</evidence>
<dbReference type="AlphaFoldDB" id="A0A9X1MH64"/>
<feature type="domain" description="Pyrrolo-quinoline quinone repeat" evidence="1">
    <location>
        <begin position="40"/>
        <end position="278"/>
    </location>
</feature>
<organism evidence="2 3">
    <name type="scientific">Blastopirellula sediminis</name>
    <dbReference type="NCBI Taxonomy" id="2894196"/>
    <lineage>
        <taxon>Bacteria</taxon>
        <taxon>Pseudomonadati</taxon>
        <taxon>Planctomycetota</taxon>
        <taxon>Planctomycetia</taxon>
        <taxon>Pirellulales</taxon>
        <taxon>Pirellulaceae</taxon>
        <taxon>Blastopirellula</taxon>
    </lineage>
</organism>
<dbReference type="PANTHER" id="PTHR34512:SF30">
    <property type="entry name" value="OUTER MEMBRANE PROTEIN ASSEMBLY FACTOR BAMB"/>
    <property type="match status" value="1"/>
</dbReference>
<accession>A0A9X1MH64</accession>
<evidence type="ECO:0000259" key="1">
    <source>
        <dbReference type="Pfam" id="PF13360"/>
    </source>
</evidence>
<reference evidence="2" key="1">
    <citation type="submission" date="2021-11" db="EMBL/GenBank/DDBJ databases">
        <title>Genome sequence.</title>
        <authorList>
            <person name="Sun Q."/>
        </authorList>
    </citation>
    <scope>NUCLEOTIDE SEQUENCE</scope>
    <source>
        <strain evidence="2">JC732</strain>
    </source>
</reference>
<name>A0A9X1MH64_9BACT</name>
<gene>
    <name evidence="2" type="ORF">LOC68_01035</name>
</gene>
<dbReference type="InterPro" id="IPR015943">
    <property type="entry name" value="WD40/YVTN_repeat-like_dom_sf"/>
</dbReference>
<keyword evidence="3" id="KW-1185">Reference proteome</keyword>